<accession>A0A3G1L1G0</accession>
<name>A0A3G1L1G0_FORW1</name>
<dbReference type="InterPro" id="IPR001584">
    <property type="entry name" value="Integrase_cat-core"/>
</dbReference>
<dbReference type="Pfam" id="PF00665">
    <property type="entry name" value="rve"/>
    <property type="match status" value="1"/>
</dbReference>
<evidence type="ECO:0000259" key="2">
    <source>
        <dbReference type="PROSITE" id="PS50994"/>
    </source>
</evidence>
<dbReference type="EMBL" id="CP017634">
    <property type="protein sequence ID" value="ATW28621.1"/>
    <property type="molecule type" value="Genomic_DNA"/>
</dbReference>
<feature type="domain" description="Integrase catalytic" evidence="2">
    <location>
        <begin position="103"/>
        <end position="263"/>
    </location>
</feature>
<dbReference type="InterPro" id="IPR048020">
    <property type="entry name" value="Transpos_IS3"/>
</dbReference>
<dbReference type="AlphaFoldDB" id="A0A3G1L1G0"/>
<dbReference type="NCBIfam" id="NF033516">
    <property type="entry name" value="transpos_IS3"/>
    <property type="match status" value="1"/>
</dbReference>
<dbReference type="GO" id="GO:0015074">
    <property type="term" value="P:DNA integration"/>
    <property type="evidence" value="ECO:0007669"/>
    <property type="project" value="InterPro"/>
</dbReference>
<evidence type="ECO:0000313" key="5">
    <source>
        <dbReference type="Proteomes" id="UP000323521"/>
    </source>
</evidence>
<comment type="function">
    <text evidence="1">Involved in the transposition of the insertion sequence.</text>
</comment>
<proteinExistence type="predicted"/>
<dbReference type="InterPro" id="IPR036397">
    <property type="entry name" value="RNaseH_sf"/>
</dbReference>
<dbReference type="SUPFAM" id="SSF53098">
    <property type="entry name" value="Ribonuclease H-like"/>
    <property type="match status" value="1"/>
</dbReference>
<dbReference type="Proteomes" id="UP000323521">
    <property type="component" value="Chromosome"/>
</dbReference>
<dbReference type="KEGG" id="fwa:DCMF_14540"/>
<dbReference type="InterPro" id="IPR025948">
    <property type="entry name" value="HTH-like_dom"/>
</dbReference>
<evidence type="ECO:0000256" key="1">
    <source>
        <dbReference type="ARBA" id="ARBA00002286"/>
    </source>
</evidence>
<reference evidence="4 5" key="1">
    <citation type="submission" date="2016-10" db="EMBL/GenBank/DDBJ databases">
        <title>Complete Genome Sequence of Peptococcaceae strain DCMF.</title>
        <authorList>
            <person name="Edwards R.J."/>
            <person name="Holland S.I."/>
            <person name="Deshpande N.P."/>
            <person name="Wong Y.K."/>
            <person name="Ertan H."/>
            <person name="Manefield M."/>
            <person name="Russell T.L."/>
            <person name="Lee M.J."/>
        </authorList>
    </citation>
    <scope>NUCLEOTIDE SEQUENCE [LARGE SCALE GENOMIC DNA]</scope>
    <source>
        <strain evidence="4 5">DCMF</strain>
    </source>
</reference>
<dbReference type="EMBL" id="CP017634">
    <property type="protein sequence ID" value="ATW28623.1"/>
    <property type="molecule type" value="Genomic_DNA"/>
</dbReference>
<dbReference type="PANTHER" id="PTHR46889">
    <property type="entry name" value="TRANSPOSASE INSF FOR INSERTION SEQUENCE IS3B-RELATED"/>
    <property type="match status" value="1"/>
</dbReference>
<dbReference type="InterPro" id="IPR050900">
    <property type="entry name" value="Transposase_IS3/IS150/IS904"/>
</dbReference>
<organism evidence="4 5">
    <name type="scientific">Formimonas warabiya</name>
    <dbReference type="NCBI Taxonomy" id="1761012"/>
    <lineage>
        <taxon>Bacteria</taxon>
        <taxon>Bacillati</taxon>
        <taxon>Bacillota</taxon>
        <taxon>Clostridia</taxon>
        <taxon>Eubacteriales</taxon>
        <taxon>Peptococcaceae</taxon>
        <taxon>Candidatus Formimonas</taxon>
    </lineage>
</organism>
<dbReference type="Pfam" id="PF13333">
    <property type="entry name" value="rve_2"/>
    <property type="match status" value="1"/>
</dbReference>
<dbReference type="KEGG" id="fwa:DCMF_14475"/>
<protein>
    <recommendedName>
        <fullName evidence="2">Integrase catalytic domain-containing protein</fullName>
    </recommendedName>
</protein>
<dbReference type="PANTHER" id="PTHR46889:SF4">
    <property type="entry name" value="TRANSPOSASE INSO FOR INSERTION SEQUENCE ELEMENT IS911B-RELATED"/>
    <property type="match status" value="1"/>
</dbReference>
<gene>
    <name evidence="3" type="ORF">DCMF_14475</name>
    <name evidence="4" type="ORF">DCMF_14540</name>
</gene>
<dbReference type="PROSITE" id="PS50994">
    <property type="entry name" value="INTEGRASE"/>
    <property type="match status" value="1"/>
</dbReference>
<dbReference type="Pfam" id="PF13276">
    <property type="entry name" value="HTH_21"/>
    <property type="match status" value="1"/>
</dbReference>
<keyword evidence="5" id="KW-1185">Reference proteome</keyword>
<dbReference type="GO" id="GO:0003676">
    <property type="term" value="F:nucleic acid binding"/>
    <property type="evidence" value="ECO:0007669"/>
    <property type="project" value="InterPro"/>
</dbReference>
<dbReference type="InterPro" id="IPR012337">
    <property type="entry name" value="RNaseH-like_sf"/>
</dbReference>
<sequence>MCKFYDVSRSGYYDWMNRGQCGNPDKDLIDLITECHKRHKRRFGYRRIVKWLKREKGLTVNHKKVWRITSRNNMLSVIRRKNPFNYKPNGNLRYENVMNRGFSADRPNQKWVTDISYIVVPEGTLYLSAIRDLCGNFIVAHKTAKRQDYLLVKNTIEAAVASETPPKDLILHSDGGGQYRSWDYHFQVTENGITPSMSKPATPGDNAMAENFFSTFKTECIYLEKPKTLTEAERLTDEFVQYYNYERIQGNGLTPFEEREAAARLSETPSPNP</sequence>
<evidence type="ECO:0000313" key="4">
    <source>
        <dbReference type="EMBL" id="ATW28623.1"/>
    </source>
</evidence>
<evidence type="ECO:0000313" key="3">
    <source>
        <dbReference type="EMBL" id="ATW28621.1"/>
    </source>
</evidence>
<dbReference type="Gene3D" id="3.30.420.10">
    <property type="entry name" value="Ribonuclease H-like superfamily/Ribonuclease H"/>
    <property type="match status" value="1"/>
</dbReference>